<accession>A0ABU5CH93</accession>
<dbReference type="EMBL" id="JAROCA020000001">
    <property type="protein sequence ID" value="MDY0405675.1"/>
    <property type="molecule type" value="Genomic_DNA"/>
</dbReference>
<dbReference type="PROSITE" id="PS51379">
    <property type="entry name" value="4FE4S_FER_2"/>
    <property type="match status" value="1"/>
</dbReference>
<dbReference type="InterPro" id="IPR052395">
    <property type="entry name" value="ET_Ferredoxin"/>
</dbReference>
<sequence length="82" mass="8760">MGFKYTIVDKDTCIACGACGLSAPDVFTYDEEGLAHVLLDDNQGIAELAEDLLDDVFDAYEGCPSASIHISETPFDGNPEKA</sequence>
<evidence type="ECO:0000256" key="5">
    <source>
        <dbReference type="ARBA" id="ARBA00022982"/>
    </source>
</evidence>
<dbReference type="PANTHER" id="PTHR39163:SF1">
    <property type="entry name" value="FERREDOXIN"/>
    <property type="match status" value="1"/>
</dbReference>
<gene>
    <name evidence="10" type="ORF">P5G51_009965</name>
</gene>
<evidence type="ECO:0000313" key="10">
    <source>
        <dbReference type="EMBL" id="MDY0405675.1"/>
    </source>
</evidence>
<keyword evidence="6 8" id="KW-0408">Iron</keyword>
<evidence type="ECO:0000256" key="7">
    <source>
        <dbReference type="ARBA" id="ARBA00023014"/>
    </source>
</evidence>
<comment type="caution">
    <text evidence="10">The sequence shown here is derived from an EMBL/GenBank/DDBJ whole genome shotgun (WGS) entry which is preliminary data.</text>
</comment>
<evidence type="ECO:0000259" key="9">
    <source>
        <dbReference type="PROSITE" id="PS51379"/>
    </source>
</evidence>
<dbReference type="InterPro" id="IPR001080">
    <property type="entry name" value="3Fe4S_ferredoxin"/>
</dbReference>
<evidence type="ECO:0000313" key="11">
    <source>
        <dbReference type="Proteomes" id="UP001228376"/>
    </source>
</evidence>
<dbReference type="PANTHER" id="PTHR39163">
    <property type="entry name" value="FERREDOXIN"/>
    <property type="match status" value="1"/>
</dbReference>
<dbReference type="PRINTS" id="PR00352">
    <property type="entry name" value="3FE4SFRDOXIN"/>
</dbReference>
<evidence type="ECO:0000256" key="4">
    <source>
        <dbReference type="ARBA" id="ARBA00022723"/>
    </source>
</evidence>
<dbReference type="RefSeq" id="WP_306065103.1">
    <property type="nucleotide sequence ID" value="NZ_JAROCA020000001.1"/>
</dbReference>
<proteinExistence type="predicted"/>
<keyword evidence="4 8" id="KW-0479">Metal-binding</keyword>
<evidence type="ECO:0000256" key="6">
    <source>
        <dbReference type="ARBA" id="ARBA00023004"/>
    </source>
</evidence>
<comment type="function">
    <text evidence="8">Ferredoxins are iron-sulfur proteins that transfer electrons in a wide variety of metabolic reactions.</text>
</comment>
<evidence type="ECO:0000256" key="8">
    <source>
        <dbReference type="RuleBase" id="RU368020"/>
    </source>
</evidence>
<dbReference type="Proteomes" id="UP001228376">
    <property type="component" value="Unassembled WGS sequence"/>
</dbReference>
<protein>
    <recommendedName>
        <fullName evidence="8">Ferredoxin</fullName>
    </recommendedName>
</protein>
<dbReference type="Gene3D" id="3.30.70.20">
    <property type="match status" value="1"/>
</dbReference>
<keyword evidence="3" id="KW-0004">4Fe-4S</keyword>
<comment type="cofactor">
    <cofactor evidence="1">
        <name>[4Fe-4S] cluster</name>
        <dbReference type="ChEBI" id="CHEBI:49883"/>
    </cofactor>
</comment>
<evidence type="ECO:0000256" key="2">
    <source>
        <dbReference type="ARBA" id="ARBA00022448"/>
    </source>
</evidence>
<organism evidence="10 11">
    <name type="scientific">Tigheibacillus jepli</name>
    <dbReference type="NCBI Taxonomy" id="3035914"/>
    <lineage>
        <taxon>Bacteria</taxon>
        <taxon>Bacillati</taxon>
        <taxon>Bacillota</taxon>
        <taxon>Bacilli</taxon>
        <taxon>Bacillales</taxon>
        <taxon>Bacillaceae</taxon>
        <taxon>Tigheibacillus</taxon>
    </lineage>
</organism>
<keyword evidence="2 8" id="KW-0813">Transport</keyword>
<evidence type="ECO:0000256" key="1">
    <source>
        <dbReference type="ARBA" id="ARBA00001966"/>
    </source>
</evidence>
<feature type="domain" description="4Fe-4S ferredoxin-type" evidence="9">
    <location>
        <begin position="4"/>
        <end position="32"/>
    </location>
</feature>
<name>A0ABU5CH93_9BACI</name>
<keyword evidence="11" id="KW-1185">Reference proteome</keyword>
<dbReference type="InterPro" id="IPR017896">
    <property type="entry name" value="4Fe4S_Fe-S-bd"/>
</dbReference>
<dbReference type="Pfam" id="PF13370">
    <property type="entry name" value="Fer4_13"/>
    <property type="match status" value="1"/>
</dbReference>
<evidence type="ECO:0000256" key="3">
    <source>
        <dbReference type="ARBA" id="ARBA00022485"/>
    </source>
</evidence>
<dbReference type="SUPFAM" id="SSF54862">
    <property type="entry name" value="4Fe-4S ferredoxins"/>
    <property type="match status" value="1"/>
</dbReference>
<reference evidence="10 11" key="1">
    <citation type="submission" date="2023-10" db="EMBL/GenBank/DDBJ databases">
        <title>179-bfca-hs.</title>
        <authorList>
            <person name="Miliotis G."/>
            <person name="Sengupta P."/>
            <person name="Hameed A."/>
            <person name="Chuvochina M."/>
            <person name="Mcdonagh F."/>
            <person name="Simpson A.C."/>
            <person name="Singh N.K."/>
            <person name="Rekha P.D."/>
            <person name="Raman K."/>
            <person name="Hugenholtz P."/>
            <person name="Venkateswaran K."/>
        </authorList>
    </citation>
    <scope>NUCLEOTIDE SEQUENCE [LARGE SCALE GENOMIC DNA]</scope>
    <source>
        <strain evidence="10 11">179-BFC-A-HS</strain>
    </source>
</reference>
<keyword evidence="7 8" id="KW-0411">Iron-sulfur</keyword>
<keyword evidence="5 8" id="KW-0249">Electron transport</keyword>